<accession>A0ABR0DY54</accession>
<gene>
    <name evidence="1" type="ORF">PRZ48_015116</name>
</gene>
<proteinExistence type="predicted"/>
<sequence>MHLTLLPFLPIASAVFLGISDDTGCPNTYNPPGPSVSGTIGCTTFADLNTKSAFAQGITDQIQQCAISVYTSTDCSDDSIVASWFYGENGKCISAPDGQSIPAYTVDEC</sequence>
<reference evidence="1 2" key="1">
    <citation type="journal article" date="2023" name="G3 (Bethesda)">
        <title>A chromosome-level genome assembly of Zasmidium syzygii isolated from banana leaves.</title>
        <authorList>
            <person name="van Westerhoven A.C."/>
            <person name="Mehrabi R."/>
            <person name="Talebi R."/>
            <person name="Steentjes M.B.F."/>
            <person name="Corcolon B."/>
            <person name="Chong P.A."/>
            <person name="Kema G.H.J."/>
            <person name="Seidl M.F."/>
        </authorList>
    </citation>
    <scope>NUCLEOTIDE SEQUENCE [LARGE SCALE GENOMIC DNA]</scope>
    <source>
        <strain evidence="1 2">P124</strain>
    </source>
</reference>
<dbReference type="Proteomes" id="UP001305779">
    <property type="component" value="Unassembled WGS sequence"/>
</dbReference>
<keyword evidence="2" id="KW-1185">Reference proteome</keyword>
<organism evidence="1 2">
    <name type="scientific">Zasmidium cellare</name>
    <name type="common">Wine cellar mold</name>
    <name type="synonym">Racodium cellare</name>
    <dbReference type="NCBI Taxonomy" id="395010"/>
    <lineage>
        <taxon>Eukaryota</taxon>
        <taxon>Fungi</taxon>
        <taxon>Dikarya</taxon>
        <taxon>Ascomycota</taxon>
        <taxon>Pezizomycotina</taxon>
        <taxon>Dothideomycetes</taxon>
        <taxon>Dothideomycetidae</taxon>
        <taxon>Mycosphaerellales</taxon>
        <taxon>Mycosphaerellaceae</taxon>
        <taxon>Zasmidium</taxon>
    </lineage>
</organism>
<dbReference type="EMBL" id="JAXOVC010000015">
    <property type="protein sequence ID" value="KAK4493930.1"/>
    <property type="molecule type" value="Genomic_DNA"/>
</dbReference>
<name>A0ABR0DY54_ZASCE</name>
<protein>
    <submittedName>
        <fullName evidence="1">Uncharacterized protein</fullName>
    </submittedName>
</protein>
<comment type="caution">
    <text evidence="1">The sequence shown here is derived from an EMBL/GenBank/DDBJ whole genome shotgun (WGS) entry which is preliminary data.</text>
</comment>
<evidence type="ECO:0000313" key="2">
    <source>
        <dbReference type="Proteomes" id="UP001305779"/>
    </source>
</evidence>
<evidence type="ECO:0000313" key="1">
    <source>
        <dbReference type="EMBL" id="KAK4493930.1"/>
    </source>
</evidence>